<dbReference type="SUPFAM" id="SSF53383">
    <property type="entry name" value="PLP-dependent transferases"/>
    <property type="match status" value="1"/>
</dbReference>
<dbReference type="EC" id="4.4.1.13" evidence="2"/>
<protein>
    <recommendedName>
        <fullName evidence="2">cysteine-S-conjugate beta-lyase</fullName>
        <ecNumber evidence="2">4.4.1.13</ecNumber>
    </recommendedName>
</protein>
<dbReference type="CDD" id="cd00609">
    <property type="entry name" value="AAT_like"/>
    <property type="match status" value="1"/>
</dbReference>
<accession>U4QC14</accession>
<dbReference type="InterPro" id="IPR015421">
    <property type="entry name" value="PyrdxlP-dep_Trfase_major"/>
</dbReference>
<dbReference type="Gene3D" id="3.40.640.10">
    <property type="entry name" value="Type I PLP-dependent aspartate aminotransferase-like (Major domain)"/>
    <property type="match status" value="1"/>
</dbReference>
<evidence type="ECO:0000256" key="5">
    <source>
        <dbReference type="ARBA" id="ARBA00037974"/>
    </source>
</evidence>
<evidence type="ECO:0000256" key="1">
    <source>
        <dbReference type="ARBA" id="ARBA00001933"/>
    </source>
</evidence>
<dbReference type="GO" id="GO:0030170">
    <property type="term" value="F:pyridoxal phosphate binding"/>
    <property type="evidence" value="ECO:0007669"/>
    <property type="project" value="InterPro"/>
</dbReference>
<keyword evidence="7" id="KW-0808">Transferase</keyword>
<dbReference type="RefSeq" id="WP_023061153.1">
    <property type="nucleotide sequence ID" value="NZ_CBUH010000073.1"/>
</dbReference>
<dbReference type="PANTHER" id="PTHR43525:SF1">
    <property type="entry name" value="PROTEIN MALY"/>
    <property type="match status" value="1"/>
</dbReference>
<gene>
    <name evidence="7" type="ORF">LHCIRMBIA953_02140</name>
</gene>
<evidence type="ECO:0000313" key="8">
    <source>
        <dbReference type="Proteomes" id="UP000017243"/>
    </source>
</evidence>
<dbReference type="PANTHER" id="PTHR43525">
    <property type="entry name" value="PROTEIN MALY"/>
    <property type="match status" value="1"/>
</dbReference>
<comment type="cofactor">
    <cofactor evidence="1">
        <name>pyridoxal 5'-phosphate</name>
        <dbReference type="ChEBI" id="CHEBI:597326"/>
    </cofactor>
</comment>
<dbReference type="Proteomes" id="UP000017243">
    <property type="component" value="Unassembled WGS sequence"/>
</dbReference>
<keyword evidence="7" id="KW-0032">Aminotransferase</keyword>
<evidence type="ECO:0000256" key="3">
    <source>
        <dbReference type="ARBA" id="ARBA00022898"/>
    </source>
</evidence>
<reference evidence="7 8" key="1">
    <citation type="submission" date="2013-09" db="EMBL/GenBank/DDBJ databases">
        <title>Draft Genome Sequence of five Lactobacillus helveticus strains CIRM-BIA 101T, 103, 104, 951 and 953 isolated from milk product.</title>
        <authorList>
            <person name="Valence F."/>
            <person name="Chuat V."/>
            <person name="Ma L."/>
            <person name="Creno S."/>
            <person name="Falentin H."/>
            <person name="Lortal S."/>
            <person name="Bizet C."/>
            <person name="Clermont D."/>
            <person name="Loux V."/>
            <person name="Bouchier C."/>
            <person name="Cousin S."/>
        </authorList>
    </citation>
    <scope>NUCLEOTIDE SEQUENCE [LARGE SCALE GENOMIC DNA]</scope>
    <source>
        <strain evidence="7 8">CIRM-BIA 953</strain>
    </source>
</reference>
<sequence length="179" mass="20274">MSGLTKEDIGYENGVLGGVVSALKVFAAPDDKVLLHSPTYMGFTNAVLSNGYQIVHSPLIKDENGTWCMDYEDMDKKIKENQIHVAIFCNPHNPTGRVWTKEKITKAMEGYERNNVWVISDEIWSDLMMNDHHYTPTQSVSEWAKQHTAAFYAPSKTFNIAGLIGSYSVIYNKPIRERI</sequence>
<dbReference type="InterPro" id="IPR051798">
    <property type="entry name" value="Class-II_PLP-Dep_Aminotrans"/>
</dbReference>
<evidence type="ECO:0000313" key="7">
    <source>
        <dbReference type="EMBL" id="CDI42048.1"/>
    </source>
</evidence>
<proteinExistence type="inferred from homology"/>
<comment type="caution">
    <text evidence="7">The sequence shown here is derived from an EMBL/GenBank/DDBJ whole genome shotgun (WGS) entry which is preliminary data.</text>
</comment>
<dbReference type="Pfam" id="PF00155">
    <property type="entry name" value="Aminotran_1_2"/>
    <property type="match status" value="1"/>
</dbReference>
<dbReference type="InterPro" id="IPR004839">
    <property type="entry name" value="Aminotransferase_I/II_large"/>
</dbReference>
<evidence type="ECO:0000256" key="4">
    <source>
        <dbReference type="ARBA" id="ARBA00023239"/>
    </source>
</evidence>
<comment type="similarity">
    <text evidence="5">Belongs to the class-II pyridoxal-phosphate-dependent aminotransferase family. MalY/PatB cystathionine beta-lyase subfamily.</text>
</comment>
<keyword evidence="4" id="KW-0456">Lyase</keyword>
<organism evidence="7 8">
    <name type="scientific">Lactobacillus helveticus CIRM-BIA 953</name>
    <dbReference type="NCBI Taxonomy" id="1226335"/>
    <lineage>
        <taxon>Bacteria</taxon>
        <taxon>Bacillati</taxon>
        <taxon>Bacillota</taxon>
        <taxon>Bacilli</taxon>
        <taxon>Lactobacillales</taxon>
        <taxon>Lactobacillaceae</taxon>
        <taxon>Lactobacillus</taxon>
    </lineage>
</organism>
<dbReference type="EMBL" id="CBUH010000073">
    <property type="protein sequence ID" value="CDI42048.1"/>
    <property type="molecule type" value="Genomic_DNA"/>
</dbReference>
<dbReference type="AlphaFoldDB" id="U4QC14"/>
<feature type="domain" description="Aminotransferase class I/classII large" evidence="6">
    <location>
        <begin position="11"/>
        <end position="163"/>
    </location>
</feature>
<evidence type="ECO:0000259" key="6">
    <source>
        <dbReference type="Pfam" id="PF00155"/>
    </source>
</evidence>
<dbReference type="GO" id="GO:0008483">
    <property type="term" value="F:transaminase activity"/>
    <property type="evidence" value="ECO:0007669"/>
    <property type="project" value="UniProtKB-KW"/>
</dbReference>
<evidence type="ECO:0000256" key="2">
    <source>
        <dbReference type="ARBA" id="ARBA00012224"/>
    </source>
</evidence>
<keyword evidence="3" id="KW-0663">Pyridoxal phosphate</keyword>
<name>U4QC14_LACHE</name>
<dbReference type="GO" id="GO:0047804">
    <property type="term" value="F:cysteine-S-conjugate beta-lyase activity"/>
    <property type="evidence" value="ECO:0007669"/>
    <property type="project" value="UniProtKB-EC"/>
</dbReference>
<dbReference type="InterPro" id="IPR015424">
    <property type="entry name" value="PyrdxlP-dep_Trfase"/>
</dbReference>